<evidence type="ECO:0000256" key="1">
    <source>
        <dbReference type="ARBA" id="ARBA00004496"/>
    </source>
</evidence>
<reference evidence="6 7" key="1">
    <citation type="submission" date="2015-03" db="EMBL/GenBank/DDBJ databases">
        <title>Genome assembly of Sandaracinus amylolyticus DSM 53668.</title>
        <authorList>
            <person name="Sharma G."/>
            <person name="Subramanian S."/>
        </authorList>
    </citation>
    <scope>NUCLEOTIDE SEQUENCE [LARGE SCALE GENOMIC DNA]</scope>
    <source>
        <strain evidence="6 7">DSM 53668</strain>
    </source>
</reference>
<evidence type="ECO:0000313" key="7">
    <source>
        <dbReference type="Proteomes" id="UP000034883"/>
    </source>
</evidence>
<dbReference type="Pfam" id="PF01814">
    <property type="entry name" value="Hemerythrin"/>
    <property type="match status" value="1"/>
</dbReference>
<keyword evidence="3" id="KW-0479">Metal-binding</keyword>
<evidence type="ECO:0000256" key="2">
    <source>
        <dbReference type="ARBA" id="ARBA00022490"/>
    </source>
</evidence>
<dbReference type="Proteomes" id="UP000034883">
    <property type="component" value="Chromosome"/>
</dbReference>
<evidence type="ECO:0000256" key="3">
    <source>
        <dbReference type="ARBA" id="ARBA00022723"/>
    </source>
</evidence>
<sequence>MAPPLQRVGAEDPEMSIDVSRPVADLVTAHPELAAVLQRHRIDFCCRGARPLRDWCADRGLDTAVVARELDAAIAARVPTDDDPRALSTPALAQHIVTRHHGYLREALPFLVPLAAKVARVHGDRDLRLVELRTIVEELDASLRPHLEREELELFSMIARGDRVPQHELDAMREEHLGVGALLERMREAARDYVVPEGACRSWTTLLRELETLERDVLIHVHLENHVLAPRLESEAS</sequence>
<dbReference type="Gene3D" id="1.20.120.520">
    <property type="entry name" value="nmb1532 protein domain like"/>
    <property type="match status" value="1"/>
</dbReference>
<dbReference type="PANTHER" id="PTHR36438">
    <property type="entry name" value="IRON-SULFUR CLUSTER REPAIR PROTEIN YTFE"/>
    <property type="match status" value="1"/>
</dbReference>
<dbReference type="STRING" id="927083.DB32_008212"/>
<protein>
    <submittedName>
        <fullName evidence="6">Nitric oxide-dependent regulator DnrN or NorA</fullName>
    </submittedName>
</protein>
<name>A0A0F6YM76_9BACT</name>
<keyword evidence="7" id="KW-1185">Reference proteome</keyword>
<dbReference type="GO" id="GO:0046872">
    <property type="term" value="F:metal ion binding"/>
    <property type="evidence" value="ECO:0007669"/>
    <property type="project" value="UniProtKB-KW"/>
</dbReference>
<evidence type="ECO:0000256" key="4">
    <source>
        <dbReference type="ARBA" id="ARBA00023004"/>
    </source>
</evidence>
<dbReference type="AlphaFoldDB" id="A0A0F6YM76"/>
<dbReference type="Pfam" id="PF04405">
    <property type="entry name" value="ScdA_N"/>
    <property type="match status" value="1"/>
</dbReference>
<organism evidence="6 7">
    <name type="scientific">Sandaracinus amylolyticus</name>
    <dbReference type="NCBI Taxonomy" id="927083"/>
    <lineage>
        <taxon>Bacteria</taxon>
        <taxon>Pseudomonadati</taxon>
        <taxon>Myxococcota</taxon>
        <taxon>Polyangia</taxon>
        <taxon>Polyangiales</taxon>
        <taxon>Sandaracinaceae</taxon>
        <taxon>Sandaracinus</taxon>
    </lineage>
</organism>
<dbReference type="InterPro" id="IPR012312">
    <property type="entry name" value="Hemerythrin-like"/>
</dbReference>
<evidence type="ECO:0000313" key="6">
    <source>
        <dbReference type="EMBL" id="AKF11063.1"/>
    </source>
</evidence>
<comment type="subcellular location">
    <subcellularLocation>
        <location evidence="1">Cytoplasm</location>
    </subcellularLocation>
</comment>
<dbReference type="EMBL" id="CP011125">
    <property type="protein sequence ID" value="AKF11063.1"/>
    <property type="molecule type" value="Genomic_DNA"/>
</dbReference>
<evidence type="ECO:0000259" key="5">
    <source>
        <dbReference type="Pfam" id="PF01814"/>
    </source>
</evidence>
<proteinExistence type="predicted"/>
<dbReference type="GO" id="GO:0005737">
    <property type="term" value="C:cytoplasm"/>
    <property type="evidence" value="ECO:0007669"/>
    <property type="project" value="UniProtKB-SubCell"/>
</dbReference>
<keyword evidence="4" id="KW-0408">Iron</keyword>
<accession>A0A0F6YM76</accession>
<dbReference type="PANTHER" id="PTHR36438:SF1">
    <property type="entry name" value="IRON-SULFUR CLUSTER REPAIR PROTEIN YTFE"/>
    <property type="match status" value="1"/>
</dbReference>
<dbReference type="KEGG" id="samy:DB32_008212"/>
<dbReference type="InterPro" id="IPR019903">
    <property type="entry name" value="RIC_family"/>
</dbReference>
<gene>
    <name evidence="6" type="ORF">DB32_008212</name>
</gene>
<feature type="domain" description="Hemerythrin-like" evidence="5">
    <location>
        <begin position="95"/>
        <end position="232"/>
    </location>
</feature>
<keyword evidence="2" id="KW-0963">Cytoplasm</keyword>